<feature type="coiled-coil region" evidence="1">
    <location>
        <begin position="453"/>
        <end position="480"/>
    </location>
</feature>
<evidence type="ECO:0000313" key="4">
    <source>
        <dbReference type="Proteomes" id="UP000814176"/>
    </source>
</evidence>
<feature type="compositionally biased region" description="Polar residues" evidence="2">
    <location>
        <begin position="396"/>
        <end position="416"/>
    </location>
</feature>
<dbReference type="EMBL" id="JADCUA010000045">
    <property type="protein sequence ID" value="KAH9828985.1"/>
    <property type="molecule type" value="Genomic_DNA"/>
</dbReference>
<keyword evidence="1" id="KW-0175">Coiled coil</keyword>
<feature type="region of interest" description="Disordered" evidence="2">
    <location>
        <begin position="273"/>
        <end position="292"/>
    </location>
</feature>
<dbReference type="Proteomes" id="UP000814176">
    <property type="component" value="Unassembled WGS sequence"/>
</dbReference>
<feature type="compositionally biased region" description="Low complexity" evidence="2">
    <location>
        <begin position="167"/>
        <end position="181"/>
    </location>
</feature>
<feature type="region of interest" description="Disordered" evidence="2">
    <location>
        <begin position="299"/>
        <end position="433"/>
    </location>
</feature>
<protein>
    <recommendedName>
        <fullName evidence="5">Zn(2)-C6 fungal-type domain-containing protein</fullName>
    </recommendedName>
</protein>
<reference evidence="3 4" key="1">
    <citation type="journal article" date="2021" name="Environ. Microbiol.">
        <title>Gene family expansions and transcriptome signatures uncover fungal adaptations to wood decay.</title>
        <authorList>
            <person name="Hage H."/>
            <person name="Miyauchi S."/>
            <person name="Viragh M."/>
            <person name="Drula E."/>
            <person name="Min B."/>
            <person name="Chaduli D."/>
            <person name="Navarro D."/>
            <person name="Favel A."/>
            <person name="Norest M."/>
            <person name="Lesage-Meessen L."/>
            <person name="Balint B."/>
            <person name="Merenyi Z."/>
            <person name="de Eugenio L."/>
            <person name="Morin E."/>
            <person name="Martinez A.T."/>
            <person name="Baldrian P."/>
            <person name="Stursova M."/>
            <person name="Martinez M.J."/>
            <person name="Novotny C."/>
            <person name="Magnuson J.K."/>
            <person name="Spatafora J.W."/>
            <person name="Maurice S."/>
            <person name="Pangilinan J."/>
            <person name="Andreopoulos W."/>
            <person name="LaButti K."/>
            <person name="Hundley H."/>
            <person name="Na H."/>
            <person name="Kuo A."/>
            <person name="Barry K."/>
            <person name="Lipzen A."/>
            <person name="Henrissat B."/>
            <person name="Riley R."/>
            <person name="Ahrendt S."/>
            <person name="Nagy L.G."/>
            <person name="Grigoriev I.V."/>
            <person name="Martin F."/>
            <person name="Rosso M.N."/>
        </authorList>
    </citation>
    <scope>NUCLEOTIDE SEQUENCE [LARGE SCALE GENOMIC DNA]</scope>
    <source>
        <strain evidence="3 4">CIRM-BRFM 1785</strain>
    </source>
</reference>
<sequence length="507" mass="56371">MVGPLDYDRFVDYMRSVGKRHNKRVSRVLFNDPPPDYWTGARLYRLQETVRYVIFGPWNWRAIERILIIHIFTDDWLESLNWDLHDPLPPILHDVWDYQWHDHPDDQLGWPGSLKIYMARHGHPIDQWEIPLRDEDPIAIDAAARSFVNQWLADSRLFTEDQNTTGSLTPSRSMSPSQSKSTAAKRSETDEKKLTKLGIEEAKVLPRNGVDPELNPEYLSDGILFKAELRCAKCLKSRGKTTIACYVKDGLTACAECNRKRVGCSFVQDKPSKAKRIQARSASPEVGMAEDNDFEEWDGIEDEVDPDGRSSLDADVDMKSGSDDSESPEVLDSDSESEKDEIDDEDQGSEDEDDNEDEEEEVEDDEQPSRKGPRFSPEIELPSALAHSSPLVGLTGLSSNLGPPSTEVSSFPSPLSSAPRPIEAGPGPSSALGHMQRVIDSQGRTLTDQAGLIAALQLELEQQRSAYASLQAHATSLESQNRLLQGQLASGSSTGKKASGKGKDRAL</sequence>
<feature type="compositionally biased region" description="Basic and acidic residues" evidence="2">
    <location>
        <begin position="306"/>
        <end position="322"/>
    </location>
</feature>
<evidence type="ECO:0000256" key="2">
    <source>
        <dbReference type="SAM" id="MobiDB-lite"/>
    </source>
</evidence>
<feature type="compositionally biased region" description="Acidic residues" evidence="2">
    <location>
        <begin position="323"/>
        <end position="366"/>
    </location>
</feature>
<keyword evidence="4" id="KW-1185">Reference proteome</keyword>
<feature type="region of interest" description="Disordered" evidence="2">
    <location>
        <begin position="483"/>
        <end position="507"/>
    </location>
</feature>
<accession>A0ABQ8JYY4</accession>
<evidence type="ECO:0008006" key="5">
    <source>
        <dbReference type="Google" id="ProtNLM"/>
    </source>
</evidence>
<dbReference type="RefSeq" id="XP_047772536.1">
    <property type="nucleotide sequence ID" value="XM_047928205.1"/>
</dbReference>
<organism evidence="3 4">
    <name type="scientific">Rhodofomes roseus</name>
    <dbReference type="NCBI Taxonomy" id="34475"/>
    <lineage>
        <taxon>Eukaryota</taxon>
        <taxon>Fungi</taxon>
        <taxon>Dikarya</taxon>
        <taxon>Basidiomycota</taxon>
        <taxon>Agaricomycotina</taxon>
        <taxon>Agaricomycetes</taxon>
        <taxon>Polyporales</taxon>
        <taxon>Rhodofomes</taxon>
    </lineage>
</organism>
<proteinExistence type="predicted"/>
<evidence type="ECO:0000256" key="1">
    <source>
        <dbReference type="SAM" id="Coils"/>
    </source>
</evidence>
<comment type="caution">
    <text evidence="3">The sequence shown here is derived from an EMBL/GenBank/DDBJ whole genome shotgun (WGS) entry which is preliminary data.</text>
</comment>
<name>A0ABQ8JYY4_9APHY</name>
<evidence type="ECO:0000313" key="3">
    <source>
        <dbReference type="EMBL" id="KAH9828985.1"/>
    </source>
</evidence>
<gene>
    <name evidence="3" type="ORF">C8Q71DRAFT_863661</name>
</gene>
<dbReference type="GeneID" id="72008937"/>
<feature type="region of interest" description="Disordered" evidence="2">
    <location>
        <begin position="163"/>
        <end position="191"/>
    </location>
</feature>